<comment type="caution">
    <text evidence="9">The sequence shown here is derived from an EMBL/GenBank/DDBJ whole genome shotgun (WGS) entry which is preliminary data.</text>
</comment>
<dbReference type="Proteomes" id="UP000185944">
    <property type="component" value="Unassembled WGS sequence"/>
</dbReference>
<protein>
    <recommendedName>
        <fullName evidence="8">Homeobox domain-containing protein</fullName>
    </recommendedName>
</protein>
<accession>A0A177EI84</accession>
<dbReference type="GeneID" id="93647944"/>
<gene>
    <name evidence="9" type="ORF">NEDG_01594</name>
</gene>
<dbReference type="VEuPathDB" id="MicrosporidiaDB:NEDG_01594"/>
<dbReference type="EMBL" id="LTDL01000021">
    <property type="protein sequence ID" value="OAG31181.1"/>
    <property type="molecule type" value="Genomic_DNA"/>
</dbReference>
<dbReference type="PROSITE" id="PS00027">
    <property type="entry name" value="HOMEOBOX_1"/>
    <property type="match status" value="1"/>
</dbReference>
<dbReference type="CDD" id="cd00086">
    <property type="entry name" value="homeodomain"/>
    <property type="match status" value="1"/>
</dbReference>
<feature type="coiled-coil region" evidence="6">
    <location>
        <begin position="125"/>
        <end position="155"/>
    </location>
</feature>
<evidence type="ECO:0000256" key="7">
    <source>
        <dbReference type="SAM" id="MobiDB-lite"/>
    </source>
</evidence>
<evidence type="ECO:0000256" key="5">
    <source>
        <dbReference type="RuleBase" id="RU000682"/>
    </source>
</evidence>
<dbReference type="SMART" id="SM00389">
    <property type="entry name" value="HOX"/>
    <property type="match status" value="1"/>
</dbReference>
<dbReference type="InterPro" id="IPR052631">
    <property type="entry name" value="Paired_homeobox_Bicoid"/>
</dbReference>
<evidence type="ECO:0000256" key="6">
    <source>
        <dbReference type="SAM" id="Coils"/>
    </source>
</evidence>
<dbReference type="Pfam" id="PF00046">
    <property type="entry name" value="Homeodomain"/>
    <property type="match status" value="1"/>
</dbReference>
<dbReference type="PROSITE" id="PS50071">
    <property type="entry name" value="HOMEOBOX_2"/>
    <property type="match status" value="1"/>
</dbReference>
<dbReference type="GO" id="GO:0000981">
    <property type="term" value="F:DNA-binding transcription factor activity, RNA polymerase II-specific"/>
    <property type="evidence" value="ECO:0007669"/>
    <property type="project" value="InterPro"/>
</dbReference>
<keyword evidence="1 4" id="KW-0238">DNA-binding</keyword>
<keyword evidence="10" id="KW-1185">Reference proteome</keyword>
<evidence type="ECO:0000256" key="4">
    <source>
        <dbReference type="PROSITE-ProRule" id="PRU00108"/>
    </source>
</evidence>
<dbReference type="GO" id="GO:1990837">
    <property type="term" value="F:sequence-specific double-stranded DNA binding"/>
    <property type="evidence" value="ECO:0007669"/>
    <property type="project" value="TreeGrafter"/>
</dbReference>
<sequence length="177" mass="20197">MEACTAPEERSRGLATEERRKNRAAREAPCSHGAECSEASSSSLELSPKEAESHYINSQDSILGDKPYILPNGEVYKKRVRTVMTPMQSETLKRYFKVNSFPSAEDRAAISGTLGMKPRTVQVWFQNQRQKMKQMIQEEEKIKNLRQENTHFEEKGEETLWVLAKLSCAVLNINDVM</sequence>
<dbReference type="OrthoDB" id="6159439at2759"/>
<evidence type="ECO:0000259" key="8">
    <source>
        <dbReference type="PROSITE" id="PS50071"/>
    </source>
</evidence>
<feature type="compositionally biased region" description="Low complexity" evidence="7">
    <location>
        <begin position="34"/>
        <end position="46"/>
    </location>
</feature>
<dbReference type="PANTHER" id="PTHR46255">
    <property type="entry name" value="SHORT STATURE HOMEOBOX"/>
    <property type="match status" value="1"/>
</dbReference>
<dbReference type="SUPFAM" id="SSF46689">
    <property type="entry name" value="Homeodomain-like"/>
    <property type="match status" value="1"/>
</dbReference>
<evidence type="ECO:0000256" key="3">
    <source>
        <dbReference type="ARBA" id="ARBA00023242"/>
    </source>
</evidence>
<dbReference type="AlphaFoldDB" id="A0A177EI84"/>
<reference evidence="9 10" key="1">
    <citation type="submission" date="2016-02" db="EMBL/GenBank/DDBJ databases">
        <title>Discovery of a natural microsporidian pathogen with a broad tissue tropism in Caenorhabditis elegans.</title>
        <authorList>
            <person name="Luallen R.J."/>
            <person name="Reinke A.W."/>
            <person name="Tong L."/>
            <person name="Botts M.R."/>
            <person name="Felix M.-A."/>
            <person name="Troemel E.R."/>
        </authorList>
    </citation>
    <scope>NUCLEOTIDE SEQUENCE [LARGE SCALE GENOMIC DNA]</scope>
    <source>
        <strain evidence="9 10">JUm2807</strain>
    </source>
</reference>
<dbReference type="Gene3D" id="1.10.10.60">
    <property type="entry name" value="Homeodomain-like"/>
    <property type="match status" value="1"/>
</dbReference>
<dbReference type="RefSeq" id="XP_067544902.1">
    <property type="nucleotide sequence ID" value="XM_067689012.1"/>
</dbReference>
<dbReference type="GO" id="GO:0005634">
    <property type="term" value="C:nucleus"/>
    <property type="evidence" value="ECO:0007669"/>
    <property type="project" value="UniProtKB-SubCell"/>
</dbReference>
<evidence type="ECO:0000313" key="10">
    <source>
        <dbReference type="Proteomes" id="UP000185944"/>
    </source>
</evidence>
<evidence type="ECO:0000313" key="9">
    <source>
        <dbReference type="EMBL" id="OAG31181.1"/>
    </source>
</evidence>
<feature type="DNA-binding region" description="Homeobox" evidence="4">
    <location>
        <begin position="77"/>
        <end position="136"/>
    </location>
</feature>
<proteinExistence type="predicted"/>
<evidence type="ECO:0000256" key="1">
    <source>
        <dbReference type="ARBA" id="ARBA00023125"/>
    </source>
</evidence>
<keyword evidence="3 4" id="KW-0539">Nucleus</keyword>
<feature type="domain" description="Homeobox" evidence="8">
    <location>
        <begin position="75"/>
        <end position="135"/>
    </location>
</feature>
<evidence type="ECO:0000256" key="2">
    <source>
        <dbReference type="ARBA" id="ARBA00023155"/>
    </source>
</evidence>
<dbReference type="InterPro" id="IPR017970">
    <property type="entry name" value="Homeobox_CS"/>
</dbReference>
<dbReference type="PANTHER" id="PTHR46255:SF3">
    <property type="entry name" value="HOMEOBOX DOMAIN-CONTAINING PROTEIN"/>
    <property type="match status" value="1"/>
</dbReference>
<keyword evidence="6" id="KW-0175">Coiled coil</keyword>
<dbReference type="InterPro" id="IPR009057">
    <property type="entry name" value="Homeodomain-like_sf"/>
</dbReference>
<feature type="compositionally biased region" description="Basic and acidic residues" evidence="7">
    <location>
        <begin position="7"/>
        <end position="26"/>
    </location>
</feature>
<feature type="region of interest" description="Disordered" evidence="7">
    <location>
        <begin position="1"/>
        <end position="52"/>
    </location>
</feature>
<organism evidence="9 10">
    <name type="scientific">Nematocida displodere</name>
    <dbReference type="NCBI Taxonomy" id="1805483"/>
    <lineage>
        <taxon>Eukaryota</taxon>
        <taxon>Fungi</taxon>
        <taxon>Fungi incertae sedis</taxon>
        <taxon>Microsporidia</taxon>
        <taxon>Nematocida</taxon>
    </lineage>
</organism>
<comment type="subcellular location">
    <subcellularLocation>
        <location evidence="4 5">Nucleus</location>
    </subcellularLocation>
</comment>
<name>A0A177EI84_9MICR</name>
<dbReference type="InterPro" id="IPR001356">
    <property type="entry name" value="HD"/>
</dbReference>
<keyword evidence="2 4" id="KW-0371">Homeobox</keyword>